<organism evidence="4 5">
    <name type="scientific">Huiozyma naganishii (strain ATCC MYA-139 / BCRC 22969 / CBS 8797 / KCTC 17520 / NBRC 10181 / NCYC 3082 / Yp74L-3)</name>
    <name type="common">Yeast</name>
    <name type="synonym">Kazachstania naganishii</name>
    <dbReference type="NCBI Taxonomy" id="1071383"/>
    <lineage>
        <taxon>Eukaryota</taxon>
        <taxon>Fungi</taxon>
        <taxon>Dikarya</taxon>
        <taxon>Ascomycota</taxon>
        <taxon>Saccharomycotina</taxon>
        <taxon>Saccharomycetes</taxon>
        <taxon>Saccharomycetales</taxon>
        <taxon>Saccharomycetaceae</taxon>
        <taxon>Huiozyma</taxon>
    </lineage>
</organism>
<reference evidence="4 5" key="1">
    <citation type="journal article" date="2011" name="Proc. Natl. Acad. Sci. U.S.A.">
        <title>Evolutionary erosion of yeast sex chromosomes by mating-type switching accidents.</title>
        <authorList>
            <person name="Gordon J.L."/>
            <person name="Armisen D."/>
            <person name="Proux-Wera E."/>
            <person name="Oheigeartaigh S.S."/>
            <person name="Byrne K.P."/>
            <person name="Wolfe K.H."/>
        </authorList>
    </citation>
    <scope>NUCLEOTIDE SEQUENCE [LARGE SCALE GENOMIC DNA]</scope>
    <source>
        <strain evidence="5">ATCC MYA-139 / BCRC 22969 / CBS 8797 / CCRC 22969 / KCTC 17520 / NBRC 10181 / NCYC 3082</strain>
    </source>
</reference>
<evidence type="ECO:0000313" key="5">
    <source>
        <dbReference type="Proteomes" id="UP000006310"/>
    </source>
</evidence>
<name>J7RGL2_HUIN7</name>
<comment type="function">
    <text evidence="3">Required for mitochondrial cytochrome c oxidase (COX) assembly and respiration.</text>
</comment>
<gene>
    <name evidence="4" type="primary">KNAG0B02410</name>
    <name evidence="4" type="ordered locus">KNAG_0B02410</name>
</gene>
<dbReference type="AlphaFoldDB" id="J7RGL2"/>
<comment type="similarity">
    <text evidence="1 3">Belongs to the CMC family.</text>
</comment>
<accession>J7RGL2</accession>
<keyword evidence="3" id="KW-0999">Mitochondrion inner membrane</keyword>
<dbReference type="GO" id="GO:0005743">
    <property type="term" value="C:mitochondrial inner membrane"/>
    <property type="evidence" value="ECO:0007669"/>
    <property type="project" value="UniProtKB-SubCell"/>
</dbReference>
<keyword evidence="3" id="KW-0472">Membrane</keyword>
<evidence type="ECO:0000256" key="1">
    <source>
        <dbReference type="ARBA" id="ARBA00007347"/>
    </source>
</evidence>
<dbReference type="InterPro" id="IPR013892">
    <property type="entry name" value="Cyt_c_biogenesis_Cmc1-like"/>
</dbReference>
<dbReference type="HOGENOM" id="CLU_169286_3_1_1"/>
<comment type="subcellular location">
    <subcellularLocation>
        <location evidence="3">Mitochondrion inner membrane</location>
    </subcellularLocation>
</comment>
<sequence length="111" mass="12930">MHPQLEAERFISCKEFIDALDKCHHQEFYKRMFGVCNNEKDALSKCLKEASFQTKKAALAKSRSKRDSLEKKWRILEDEEAGDDKVVRILLQREIAKREGSTNSNNKPSEK</sequence>
<protein>
    <recommendedName>
        <fullName evidence="3">COX assembly mitochondrial protein</fullName>
    </recommendedName>
</protein>
<keyword evidence="5" id="KW-1185">Reference proteome</keyword>
<reference evidence="5" key="2">
    <citation type="submission" date="2012-08" db="EMBL/GenBank/DDBJ databases">
        <title>Genome sequence of Kazachstania naganishii.</title>
        <authorList>
            <person name="Gordon J.L."/>
            <person name="Armisen D."/>
            <person name="Proux-Wera E."/>
            <person name="OhEigeartaigh S.S."/>
            <person name="Byrne K.P."/>
            <person name="Wolfe K.H."/>
        </authorList>
    </citation>
    <scope>NUCLEOTIDE SEQUENCE [LARGE SCALE GENOMIC DNA]</scope>
    <source>
        <strain evidence="5">ATCC MYA-139 / BCRC 22969 / CBS 8797 / CCRC 22969 / KCTC 17520 / NBRC 10181 / NCYC 3082</strain>
    </source>
</reference>
<dbReference type="OrthoDB" id="532630at2759"/>
<dbReference type="OMA" id="GMCNFEK"/>
<evidence type="ECO:0000313" key="4">
    <source>
        <dbReference type="EMBL" id="CCK68683.1"/>
    </source>
</evidence>
<dbReference type="KEGG" id="kng:KNAG_0B02410"/>
<dbReference type="eggNOG" id="KOG4148">
    <property type="taxonomic scope" value="Eukaryota"/>
</dbReference>
<keyword evidence="3" id="KW-0143">Chaperone</keyword>
<dbReference type="GO" id="GO:0005758">
    <property type="term" value="C:mitochondrial intermembrane space"/>
    <property type="evidence" value="ECO:0007669"/>
    <property type="project" value="EnsemblFungi"/>
</dbReference>
<dbReference type="STRING" id="1071383.J7RGL2"/>
<keyword evidence="2" id="KW-1015">Disulfide bond</keyword>
<dbReference type="PROSITE" id="PS51808">
    <property type="entry name" value="CHCH"/>
    <property type="match status" value="1"/>
</dbReference>
<dbReference type="RefSeq" id="XP_022462929.1">
    <property type="nucleotide sequence ID" value="XM_022611529.1"/>
</dbReference>
<dbReference type="Pfam" id="PF08583">
    <property type="entry name" value="Cmc1"/>
    <property type="match status" value="1"/>
</dbReference>
<dbReference type="GO" id="GO:0033617">
    <property type="term" value="P:mitochondrial respiratory chain complex IV assembly"/>
    <property type="evidence" value="ECO:0007669"/>
    <property type="project" value="EnsemblFungi"/>
</dbReference>
<proteinExistence type="inferred from homology"/>
<dbReference type="EMBL" id="HE978315">
    <property type="protein sequence ID" value="CCK68683.1"/>
    <property type="molecule type" value="Genomic_DNA"/>
</dbReference>
<evidence type="ECO:0000256" key="3">
    <source>
        <dbReference type="RuleBase" id="RU364104"/>
    </source>
</evidence>
<dbReference type="Proteomes" id="UP000006310">
    <property type="component" value="Chromosome 2"/>
</dbReference>
<keyword evidence="3" id="KW-0496">Mitochondrion</keyword>
<dbReference type="GeneID" id="34524333"/>
<evidence type="ECO:0000256" key="2">
    <source>
        <dbReference type="ARBA" id="ARBA00023157"/>
    </source>
</evidence>